<feature type="transmembrane region" description="Helical" evidence="10">
    <location>
        <begin position="273"/>
        <end position="296"/>
    </location>
</feature>
<comment type="subunit">
    <text evidence="10">Component of the Sec protein translocase complex. Heterotrimer consisting of SecY, SecE and SecG subunits. The heterotrimers can form oligomers, although 1 heterotrimer is thought to be able to translocate proteins. Interacts with the ribosome. Interacts with SecDF, and other proteins may be involved. Interacts with SecA.</text>
</comment>
<keyword evidence="7 10" id="KW-0811">Translocation</keyword>
<feature type="transmembrane region" description="Helical" evidence="10">
    <location>
        <begin position="327"/>
        <end position="348"/>
    </location>
</feature>
<evidence type="ECO:0000256" key="12">
    <source>
        <dbReference type="RuleBase" id="RU003484"/>
    </source>
</evidence>
<dbReference type="PIRSF" id="PIRSF004557">
    <property type="entry name" value="SecY"/>
    <property type="match status" value="1"/>
</dbReference>
<dbReference type="InterPro" id="IPR030659">
    <property type="entry name" value="SecY_CS"/>
</dbReference>
<comment type="function">
    <text evidence="10 11">The central subunit of the protein translocation channel SecYEG. Consists of two halves formed by TMs 1-5 and 6-10. These two domains form a lateral gate at the front which open onto the bilayer between TMs 2 and 7, and are clamped together by SecE at the back. The channel is closed by both a pore ring composed of hydrophobic SecY resides and a short helix (helix 2A) on the extracellular side of the membrane which forms a plug. The plug probably moves laterally to allow the channel to open. The ring and the pore may move independently.</text>
</comment>
<dbReference type="PANTHER" id="PTHR10906">
    <property type="entry name" value="SECY/SEC61-ALPHA FAMILY MEMBER"/>
    <property type="match status" value="1"/>
</dbReference>
<keyword evidence="3 10" id="KW-0813">Transport</keyword>
<gene>
    <name evidence="10 14" type="primary">secY</name>
    <name evidence="14" type="ORF">D6851_07735</name>
</gene>
<dbReference type="GO" id="GO:0065002">
    <property type="term" value="P:intracellular protein transmembrane transport"/>
    <property type="evidence" value="ECO:0007669"/>
    <property type="project" value="UniProtKB-UniRule"/>
</dbReference>
<dbReference type="OrthoDB" id="9809248at2"/>
<dbReference type="HAMAP" id="MF_01465">
    <property type="entry name" value="SecY"/>
    <property type="match status" value="1"/>
</dbReference>
<dbReference type="AlphaFoldDB" id="A0A420EMR2"/>
<feature type="transmembrane region" description="Helical" evidence="10">
    <location>
        <begin position="123"/>
        <end position="140"/>
    </location>
</feature>
<evidence type="ECO:0000256" key="5">
    <source>
        <dbReference type="ARBA" id="ARBA00022927"/>
    </source>
</evidence>
<keyword evidence="5 10" id="KW-0653">Protein transport</keyword>
<evidence type="ECO:0000256" key="13">
    <source>
        <dbReference type="RuleBase" id="RU004349"/>
    </source>
</evidence>
<evidence type="ECO:0000313" key="15">
    <source>
        <dbReference type="Proteomes" id="UP000284395"/>
    </source>
</evidence>
<feature type="transmembrane region" description="Helical" evidence="10">
    <location>
        <begin position="160"/>
        <end position="180"/>
    </location>
</feature>
<evidence type="ECO:0000256" key="8">
    <source>
        <dbReference type="ARBA" id="ARBA00023136"/>
    </source>
</evidence>
<evidence type="ECO:0000256" key="4">
    <source>
        <dbReference type="ARBA" id="ARBA00022692"/>
    </source>
</evidence>
<comment type="similarity">
    <text evidence="2 10 13">Belongs to the SecY/SEC61-alpha family.</text>
</comment>
<name>A0A420EMR2_9SPHN</name>
<dbReference type="RefSeq" id="WP_120324300.1">
    <property type="nucleotide sequence ID" value="NZ_RAPF01000003.1"/>
</dbReference>
<evidence type="ECO:0000256" key="6">
    <source>
        <dbReference type="ARBA" id="ARBA00022989"/>
    </source>
</evidence>
<dbReference type="GO" id="GO:0043952">
    <property type="term" value="P:protein transport by the Sec complex"/>
    <property type="evidence" value="ECO:0007669"/>
    <property type="project" value="UniProtKB-UniRule"/>
</dbReference>
<dbReference type="FunFam" id="1.10.3370.10:FF:000001">
    <property type="entry name" value="Preprotein translocase subunit SecY"/>
    <property type="match status" value="1"/>
</dbReference>
<evidence type="ECO:0000256" key="7">
    <source>
        <dbReference type="ARBA" id="ARBA00023010"/>
    </source>
</evidence>
<evidence type="ECO:0000256" key="3">
    <source>
        <dbReference type="ARBA" id="ARBA00022448"/>
    </source>
</evidence>
<keyword evidence="15" id="KW-1185">Reference proteome</keyword>
<protein>
    <recommendedName>
        <fullName evidence="9 10">Protein translocase subunit SecY</fullName>
    </recommendedName>
</protein>
<sequence length="454" mass="49514">MASRADNIASNLSLANFSKATELKQRIWFTIGALIVFRFLSFVPLPGVNPLILESLYAQTRGGILDLFNTFSGGSLERMSLIALGVMPYITASIVVQLAASLHPSLMAMKKEGESGRKKLNQYTRYGTVFLCAIQGWFLASGLEAYGAQSGLQAVVDPGYMFRIGAVISLVGGTMFLLWLGEQITSRGIGNGVSLIIMAGIIAQFPSFTANMFEGFRSGSISAFVVIGFIAMIVGLILFICFMERAQRRLLIQYPKRASQRGMMQADRSHLPLKLNTAGVIPPIFASSLLLLPLTISQFAGNTVQSDSALGGFVITLNQYLQHGQPIYMALYAAGIIFFSFFYTAVVFNPEETAENLKKNGGFIPGIRPGKRTMDYLDYVLTRITVIGAIYLTLVCVIPEYVIAQTGIPLFLGGTSLLIVVNVTVDTITQIQSHLLAHQYGDLIKKAKLKGRLR</sequence>
<dbReference type="PROSITE" id="PS00756">
    <property type="entry name" value="SECY_2"/>
    <property type="match status" value="1"/>
</dbReference>
<keyword evidence="6 10" id="KW-1133">Transmembrane helix</keyword>
<dbReference type="PROSITE" id="PS00755">
    <property type="entry name" value="SECY_1"/>
    <property type="match status" value="1"/>
</dbReference>
<dbReference type="SUPFAM" id="SSF103491">
    <property type="entry name" value="Preprotein translocase SecY subunit"/>
    <property type="match status" value="1"/>
</dbReference>
<evidence type="ECO:0000256" key="1">
    <source>
        <dbReference type="ARBA" id="ARBA00004141"/>
    </source>
</evidence>
<dbReference type="InterPro" id="IPR002208">
    <property type="entry name" value="SecY/SEC61-alpha"/>
</dbReference>
<keyword evidence="4 10" id="KW-0812">Transmembrane</keyword>
<dbReference type="Pfam" id="PF00344">
    <property type="entry name" value="SecY"/>
    <property type="match status" value="1"/>
</dbReference>
<evidence type="ECO:0000313" key="14">
    <source>
        <dbReference type="EMBL" id="RKF21894.1"/>
    </source>
</evidence>
<feature type="transmembrane region" description="Helical" evidence="10">
    <location>
        <begin position="192"/>
        <end position="209"/>
    </location>
</feature>
<feature type="transmembrane region" description="Helical" evidence="10">
    <location>
        <begin position="221"/>
        <end position="242"/>
    </location>
</feature>
<evidence type="ECO:0000256" key="2">
    <source>
        <dbReference type="ARBA" id="ARBA00005751"/>
    </source>
</evidence>
<accession>A0A420EMR2</accession>
<comment type="caution">
    <text evidence="14">The sequence shown here is derived from an EMBL/GenBank/DDBJ whole genome shotgun (WGS) entry which is preliminary data.</text>
</comment>
<feature type="transmembrane region" description="Helical" evidence="10">
    <location>
        <begin position="408"/>
        <end position="425"/>
    </location>
</feature>
<evidence type="ECO:0000256" key="11">
    <source>
        <dbReference type="RuleBase" id="RU000537"/>
    </source>
</evidence>
<evidence type="ECO:0000256" key="9">
    <source>
        <dbReference type="ARBA" id="ARBA00039733"/>
    </source>
</evidence>
<feature type="transmembrane region" description="Helical" evidence="10">
    <location>
        <begin position="380"/>
        <end position="402"/>
    </location>
</feature>
<proteinExistence type="inferred from homology"/>
<evidence type="ECO:0000256" key="10">
    <source>
        <dbReference type="HAMAP-Rule" id="MF_01465"/>
    </source>
</evidence>
<keyword evidence="8 10" id="KW-0472">Membrane</keyword>
<feature type="transmembrane region" description="Helical" evidence="10">
    <location>
        <begin position="81"/>
        <end position="102"/>
    </location>
</feature>
<dbReference type="EMBL" id="RAPF01000003">
    <property type="protein sequence ID" value="RKF21894.1"/>
    <property type="molecule type" value="Genomic_DNA"/>
</dbReference>
<dbReference type="InterPro" id="IPR023201">
    <property type="entry name" value="SecY_dom_sf"/>
</dbReference>
<comment type="subcellular location">
    <subcellularLocation>
        <location evidence="10">Cell membrane</location>
        <topology evidence="10">Multi-pass membrane protein</topology>
    </subcellularLocation>
    <subcellularLocation>
        <location evidence="1 12">Membrane</location>
        <topology evidence="1 12">Multi-pass membrane protein</topology>
    </subcellularLocation>
</comment>
<dbReference type="GO" id="GO:0005886">
    <property type="term" value="C:plasma membrane"/>
    <property type="evidence" value="ECO:0007669"/>
    <property type="project" value="UniProtKB-SubCell"/>
</dbReference>
<dbReference type="Gene3D" id="1.10.3370.10">
    <property type="entry name" value="SecY subunit domain"/>
    <property type="match status" value="1"/>
</dbReference>
<feature type="transmembrane region" description="Helical" evidence="10">
    <location>
        <begin position="27"/>
        <end position="45"/>
    </location>
</feature>
<reference evidence="14 15" key="1">
    <citation type="submission" date="2018-09" db="EMBL/GenBank/DDBJ databases">
        <title>Altererythrobacter spongiae sp. nov., isolated from a marine sponge.</title>
        <authorList>
            <person name="Zhuang L."/>
            <person name="Luo L."/>
        </authorList>
    </citation>
    <scope>NUCLEOTIDE SEQUENCE [LARGE SCALE GENOMIC DNA]</scope>
    <source>
        <strain evidence="14 15">HN-Y73</strain>
    </source>
</reference>
<dbReference type="Proteomes" id="UP000284395">
    <property type="component" value="Unassembled WGS sequence"/>
</dbReference>
<dbReference type="PRINTS" id="PR00303">
    <property type="entry name" value="SECYTRNLCASE"/>
</dbReference>
<keyword evidence="10" id="KW-1003">Cell membrane</keyword>
<dbReference type="GO" id="GO:0006605">
    <property type="term" value="P:protein targeting"/>
    <property type="evidence" value="ECO:0007669"/>
    <property type="project" value="UniProtKB-UniRule"/>
</dbReference>
<organism evidence="14 15">
    <name type="scientific">Altericroceibacterium spongiae</name>
    <dbReference type="NCBI Taxonomy" id="2320269"/>
    <lineage>
        <taxon>Bacteria</taxon>
        <taxon>Pseudomonadati</taxon>
        <taxon>Pseudomonadota</taxon>
        <taxon>Alphaproteobacteria</taxon>
        <taxon>Sphingomonadales</taxon>
        <taxon>Erythrobacteraceae</taxon>
        <taxon>Altericroceibacterium</taxon>
    </lineage>
</organism>
<dbReference type="NCBIfam" id="TIGR00967">
    <property type="entry name" value="3a0501s007"/>
    <property type="match status" value="1"/>
</dbReference>
<dbReference type="InterPro" id="IPR026593">
    <property type="entry name" value="SecY"/>
</dbReference>